<reference evidence="9" key="2">
    <citation type="journal article" date="2020" name="Nat. Commun.">
        <title>Large-scale genome sequencing of mycorrhizal fungi provides insights into the early evolution of symbiotic traits.</title>
        <authorList>
            <person name="Miyauchi S."/>
            <person name="Kiss E."/>
            <person name="Kuo A."/>
            <person name="Drula E."/>
            <person name="Kohler A."/>
            <person name="Sanchez-Garcia M."/>
            <person name="Morin E."/>
            <person name="Andreopoulos B."/>
            <person name="Barry K.W."/>
            <person name="Bonito G."/>
            <person name="Buee M."/>
            <person name="Carver A."/>
            <person name="Chen C."/>
            <person name="Cichocki N."/>
            <person name="Clum A."/>
            <person name="Culley D."/>
            <person name="Crous P.W."/>
            <person name="Fauchery L."/>
            <person name="Girlanda M."/>
            <person name="Hayes R.D."/>
            <person name="Keri Z."/>
            <person name="LaButti K."/>
            <person name="Lipzen A."/>
            <person name="Lombard V."/>
            <person name="Magnuson J."/>
            <person name="Maillard F."/>
            <person name="Murat C."/>
            <person name="Nolan M."/>
            <person name="Ohm R.A."/>
            <person name="Pangilinan J."/>
            <person name="Pereira M.F."/>
            <person name="Perotto S."/>
            <person name="Peter M."/>
            <person name="Pfister S."/>
            <person name="Riley R."/>
            <person name="Sitrit Y."/>
            <person name="Stielow J.B."/>
            <person name="Szollosi G."/>
            <person name="Zifcakova L."/>
            <person name="Stursova M."/>
            <person name="Spatafora J.W."/>
            <person name="Tedersoo L."/>
            <person name="Vaario L.M."/>
            <person name="Yamada A."/>
            <person name="Yan M."/>
            <person name="Wang P."/>
            <person name="Xu J."/>
            <person name="Bruns T."/>
            <person name="Baldrian P."/>
            <person name="Vilgalys R."/>
            <person name="Dunand C."/>
            <person name="Henrissat B."/>
            <person name="Grigoriev I.V."/>
            <person name="Hibbett D."/>
            <person name="Nagy L.G."/>
            <person name="Martin F.M."/>
        </authorList>
    </citation>
    <scope>NUCLEOTIDE SEQUENCE</scope>
    <source>
        <strain evidence="9">BED1</strain>
    </source>
</reference>
<keyword evidence="10" id="KW-1185">Reference proteome</keyword>
<sequence length="2055" mass="233571">MAAQAKCPANLSLDEFVAFAHLRNPQSLQWLNILQGLRSRTLNLRHRDFHYLLAYASLEVGPLDLTTGTWIWHQELQDSSFCNSLLDELDGLFMDVGAISMDSVLTSTISLLLTRVLASSPSEDISERAIALLRKVRRKTFSWVQVLSYDLAKATTNSARRQSLETMASTCQSTFDVDPATLRKLLHSAEDVDALLSCTFFIHALSSRFKSDCDNEYSAQYKGYHRLSPALADIPKDVILTDASDYGVDLAIGKIFPIYRPGTCRWEEWQSPNDHWITCNIEEAVSQPSQTLHINLHDGVLRVNGQLLGGLQHKVKYQSSEIFRDQGFLVIPSDLPGMDFTTFNMNAEHKVHFSLRDGELVLRAQCNQSNETLQLIPSETLEGDLPPALIDGHVHWLNLSTKIIEIRPLKQLWEESPENWRIDCTSEGYHVYKGCETLVDIRSPTWAMIFTYFAVINDMAKRQSRNILITTSPIDSVHSLSMLRLSVTLSRYGLSFFVNDKEELESQDFREMVYDENQSIGALFGLENLLVLRPKSHRVGVIIPETLIHRRVVIPSGHPTKHGDHRVQVLVRDTSSRELYHTYEVDAELGCLIGNGSSLSNTAFLAHLHVLTNYHRPDPLTGKTGAQAALCLLQSAVCRSVTEPKVVYREDIDRFSILTQYPQINAAYRIIQNGFYHGRHSSFFGYSTVLEWHAAGRAAYLFPFHENGLAFPGDCDCNDSNYTTHVSAEPGPPTLSHTVSSLRYVFNLGSPAQITLDSLICNRPAPELPARSTLLRGSHMTHITSSDDFTKLDQLFYSLRPVLRYQQEYIAHLETSAQHASMECQMTHRVAGDNLIEALEEHYERCRVNYLKSLDNLIKSLGPTIDLHEQELDQFGQWPPVTADVLLRYLASTSPISIPPRWKKCLTSFALLLLELQRARRLLRFALDGLEEEFSKELENEGCDGWSAEEYPDWLLIQIQGNFLIRRTQAETAMELISPQLAENTVMQVNMGEGKSSVIIPIAASMFELLVSRLGGLTNRPIYHLPFSRTPEYNDVVGIGGLQIDDLLKLMSQCMTERGIVLLQPEHVASLKLMAVEQQICESNFMADLSMKHQHSMYKYMKAVFSLQSVQIVRRDRHDRNAHGASDAVSKWLSLQKWLYSHARDILDENDQILHTRFQLVYTVGNPQHMDGYPDRWTITQQVLKLVKKHIYSLSRYAPDSVECKQGPPGSFPHARILRASDVGPRLISLIVEDVMSGRIPGFDFRNVSPALQNAIRSFISDEDVLQIPDTAKRVEEYAKDYNQSLWSGLLQLRGLLTSNILLLALAERRWRVDYGRASWIPSGPKVTDFAVPYRAKDVPFPNTQFGHPDLTIILTCLCYYYTGLTWLQLRSTFEILLDQNDPFAEYALWIEEYDRESVPDSLQKLGNINLGWSEQWFNVISPYFTHNRATIDFYLSRVVFPKEAKEYPWKLSASSWDLAERREKPITGMSGTSDERWLLPMSIAQRDLDHQKGTDARVLAYLLQPENDFYVVNQESGKQWSTHAFLRMVVTQRPEIRVLLDVGSQILDLSNDEVANAWLDIASDVAGVIYFNESDELRVLTRNGITQPAQSSPLFQQLDRCIVYLDHAHTRGTDIKLPIGSRAAVTLGPKVTKDAVVQGCMRMRKLGHGHSVMFFAPPDVDRNIRATVAKMDPDARVTTVDVLCWAIHETWTHIQHQAPHWARQGMDHRMRSDAWSHFANGKLTQEKLADAWLQPELKSLANLYAPCETKTMSSLSVLDSDIRQRCKDLGILSLPKAQMEEEQEREVCREQEREREVELPPWAEPAQHFLHPDVVSLVRTGVIPPLHSGSAFQPVFTTLEKSSAATDEADVWSPFILATTDYYRTIEPESTSGTVDQYLRPVQWILSSKRNHDQILVLLSPFEVDHLMSDIRASEHVHLHLYAPRTSQRMKPSDDLKFYSIPPLPSDWTPPWTLVDQLNVFAGQLYLRDYQSYLRLCRFLGVPTKRSPNDPGAIQRNLFNIPGSFEEMEITFSGSPLPFVMALLAMRSRGIPFAHTDMGKILQGQVLTEKDFQR</sequence>
<dbReference type="Pfam" id="PF12359">
    <property type="entry name" value="DUF3645"/>
    <property type="match status" value="1"/>
</dbReference>
<dbReference type="GO" id="GO:0004843">
    <property type="term" value="F:cysteine-type deubiquitinase activity"/>
    <property type="evidence" value="ECO:0007669"/>
    <property type="project" value="UniProtKB-EC"/>
</dbReference>
<keyword evidence="4" id="KW-0833">Ubl conjugation pathway</keyword>
<evidence type="ECO:0000256" key="3">
    <source>
        <dbReference type="ARBA" id="ARBA00022670"/>
    </source>
</evidence>
<evidence type="ECO:0000256" key="1">
    <source>
        <dbReference type="ARBA" id="ARBA00000707"/>
    </source>
</evidence>
<dbReference type="Pfam" id="PF12340">
    <property type="entry name" value="DUF3638"/>
    <property type="match status" value="2"/>
</dbReference>
<proteinExistence type="predicted"/>
<dbReference type="EMBL" id="WHUW01000007">
    <property type="protein sequence ID" value="KAF8443938.1"/>
    <property type="molecule type" value="Genomic_DNA"/>
</dbReference>
<organism evidence="9 10">
    <name type="scientific">Boletus edulis BED1</name>
    <dbReference type="NCBI Taxonomy" id="1328754"/>
    <lineage>
        <taxon>Eukaryota</taxon>
        <taxon>Fungi</taxon>
        <taxon>Dikarya</taxon>
        <taxon>Basidiomycota</taxon>
        <taxon>Agaricomycotina</taxon>
        <taxon>Agaricomycetes</taxon>
        <taxon>Agaricomycetidae</taxon>
        <taxon>Boletales</taxon>
        <taxon>Boletineae</taxon>
        <taxon>Boletaceae</taxon>
        <taxon>Boletoideae</taxon>
        <taxon>Boletus</taxon>
    </lineage>
</organism>
<dbReference type="InterPro" id="IPR051346">
    <property type="entry name" value="OTU_Deubiquitinase"/>
</dbReference>
<feature type="domain" description="DUF3645" evidence="8">
    <location>
        <begin position="1328"/>
        <end position="1356"/>
    </location>
</feature>
<dbReference type="GO" id="GO:0006508">
    <property type="term" value="P:proteolysis"/>
    <property type="evidence" value="ECO:0007669"/>
    <property type="project" value="UniProtKB-KW"/>
</dbReference>
<keyword evidence="3" id="KW-0645">Protease</keyword>
<dbReference type="InterPro" id="IPR022105">
    <property type="entry name" value="DUF3645"/>
</dbReference>
<evidence type="ECO:0000256" key="4">
    <source>
        <dbReference type="ARBA" id="ARBA00022786"/>
    </source>
</evidence>
<comment type="catalytic activity">
    <reaction evidence="1">
        <text>Thiol-dependent hydrolysis of ester, thioester, amide, peptide and isopeptide bonds formed by the C-terminal Gly of ubiquitin (a 76-residue protein attached to proteins as an intracellular targeting signal).</text>
        <dbReference type="EC" id="3.4.19.12"/>
    </reaction>
</comment>
<dbReference type="PANTHER" id="PTHR13367:SF34">
    <property type="match status" value="1"/>
</dbReference>
<evidence type="ECO:0000259" key="8">
    <source>
        <dbReference type="Pfam" id="PF12359"/>
    </source>
</evidence>
<accession>A0AAD4BZY4</accession>
<dbReference type="PANTHER" id="PTHR13367">
    <property type="entry name" value="UBIQUITIN THIOESTERASE"/>
    <property type="match status" value="1"/>
</dbReference>
<evidence type="ECO:0000313" key="10">
    <source>
        <dbReference type="Proteomes" id="UP001194468"/>
    </source>
</evidence>
<keyword evidence="5" id="KW-0378">Hydrolase</keyword>
<dbReference type="InterPro" id="IPR022099">
    <property type="entry name" value="DUF3638"/>
</dbReference>
<protein>
    <recommendedName>
        <fullName evidence="2">ubiquitinyl hydrolase 1</fullName>
        <ecNumber evidence="2">3.4.19.12</ecNumber>
    </recommendedName>
</protein>
<reference evidence="9" key="1">
    <citation type="submission" date="2019-10" db="EMBL/GenBank/DDBJ databases">
        <authorList>
            <consortium name="DOE Joint Genome Institute"/>
            <person name="Kuo A."/>
            <person name="Miyauchi S."/>
            <person name="Kiss E."/>
            <person name="Drula E."/>
            <person name="Kohler A."/>
            <person name="Sanchez-Garcia M."/>
            <person name="Andreopoulos B."/>
            <person name="Barry K.W."/>
            <person name="Bonito G."/>
            <person name="Buee M."/>
            <person name="Carver A."/>
            <person name="Chen C."/>
            <person name="Cichocki N."/>
            <person name="Clum A."/>
            <person name="Culley D."/>
            <person name="Crous P.W."/>
            <person name="Fauchery L."/>
            <person name="Girlanda M."/>
            <person name="Hayes R."/>
            <person name="Keri Z."/>
            <person name="LaButti K."/>
            <person name="Lipzen A."/>
            <person name="Lombard V."/>
            <person name="Magnuson J."/>
            <person name="Maillard F."/>
            <person name="Morin E."/>
            <person name="Murat C."/>
            <person name="Nolan M."/>
            <person name="Ohm R."/>
            <person name="Pangilinan J."/>
            <person name="Pereira M."/>
            <person name="Perotto S."/>
            <person name="Peter M."/>
            <person name="Riley R."/>
            <person name="Sitrit Y."/>
            <person name="Stielow B."/>
            <person name="Szollosi G."/>
            <person name="Zifcakova L."/>
            <person name="Stursova M."/>
            <person name="Spatafora J.W."/>
            <person name="Tedersoo L."/>
            <person name="Vaario L.-M."/>
            <person name="Yamada A."/>
            <person name="Yan M."/>
            <person name="Wang P."/>
            <person name="Xu J."/>
            <person name="Bruns T."/>
            <person name="Baldrian P."/>
            <person name="Vilgalys R."/>
            <person name="Henrissat B."/>
            <person name="Grigoriev I.V."/>
            <person name="Hibbett D."/>
            <person name="Nagy L.G."/>
            <person name="Martin F.M."/>
        </authorList>
    </citation>
    <scope>NUCLEOTIDE SEQUENCE</scope>
    <source>
        <strain evidence="9">BED1</strain>
    </source>
</reference>
<name>A0AAD4BZY4_BOLED</name>
<dbReference type="Proteomes" id="UP001194468">
    <property type="component" value="Unassembled WGS sequence"/>
</dbReference>
<gene>
    <name evidence="9" type="ORF">L210DRAFT_3643514</name>
</gene>
<feature type="domain" description="DUF3638" evidence="7">
    <location>
        <begin position="945"/>
        <end position="1100"/>
    </location>
</feature>
<evidence type="ECO:0000313" key="9">
    <source>
        <dbReference type="EMBL" id="KAF8443938.1"/>
    </source>
</evidence>
<dbReference type="EC" id="3.4.19.12" evidence="2"/>
<evidence type="ECO:0000259" key="7">
    <source>
        <dbReference type="Pfam" id="PF12340"/>
    </source>
</evidence>
<keyword evidence="6" id="KW-0788">Thiol protease</keyword>
<evidence type="ECO:0000256" key="5">
    <source>
        <dbReference type="ARBA" id="ARBA00022801"/>
    </source>
</evidence>
<feature type="domain" description="DUF3638" evidence="7">
    <location>
        <begin position="1124"/>
        <end position="1194"/>
    </location>
</feature>
<evidence type="ECO:0000256" key="6">
    <source>
        <dbReference type="ARBA" id="ARBA00022807"/>
    </source>
</evidence>
<comment type="caution">
    <text evidence="9">The sequence shown here is derived from an EMBL/GenBank/DDBJ whole genome shotgun (WGS) entry which is preliminary data.</text>
</comment>
<evidence type="ECO:0000256" key="2">
    <source>
        <dbReference type="ARBA" id="ARBA00012759"/>
    </source>
</evidence>